<sequence>MAYRMLWKDNRTAFRNHQKNDLESSVSYAPAEGRGGPRIRSRTRGATHSSSMYKAALLPAGPSPPLQRSLSASSQTAQIHETTAYASPLSTSGAVRDVLEVSRTSKFCEVIRKYTCSEDGGSVNVHPWTYIVQVFSIAVISGVRGLPGRTSQRTLLDANQEGGQHGTPSSNPQCSHRKKAKNMTPYSGSLLLFAESAVSRQNDVGVADSLTTAHRLTRLQAPSSSDYSPNSPATPSEDTTRPTTSGYGKTARSSCDRASVGGRKAMRIFTTFCLAIRVSNPDLQHRAECWVKILQRILILEVLLNSFTYPLPTLLAPIVRLDTGRLAVEGPARQIVSVLSRIKAMYFAAASDVSACPDLHGNERERSHGFRITSQTVRRETPPDLRCGLPPGRRVLRRNGWGKTMRADRHAEILLCVRQPNAGIYETGIAAAMHKHYCVSNEERLELILGHSMSLLKGLRVAHTFTGNVSWASFADPELIGGRIGTVPLVAENPPLVSRDTREPTRGAVAMGRGRLTSDTARQPFYGIEVSVLLHTHPVTDPPVAVFEGYPELSYVCTLKLSRGPVWYCSLTCVGGQSASEETSSKKHWEEMPQGIPPEAIAQTPLLKYGYNVLRADENIQLLSAIPGRGRPSSTGATRSHPTASVLSYFSARCPPRHPADRWIWTPVASPQGGPIRERPGMSVLIQRGRGTGVLSPHPLRNRRLQERWDRAETLAVGSEEICQFEVHQRRVVRPPEEVHYDIGSAACTGSSGYALTTIGDRSIYDDGVPLSSFRAASRTVTSGLSVDGRIRSPSASNAEVLAYRWCPYGERTIVGDIAPMALFLAAEGDARKVALPGCHGGGSQRHVRPINGGWAASHPKRAFPQAYIQATSFVCIDLEVYARA</sequence>
<proteinExistence type="predicted"/>
<evidence type="ECO:0000313" key="3">
    <source>
        <dbReference type="Proteomes" id="UP000030669"/>
    </source>
</evidence>
<keyword evidence="3" id="KW-1185">Reference proteome</keyword>
<dbReference type="EMBL" id="KB469299">
    <property type="protein sequence ID" value="EPQ56828.1"/>
    <property type="molecule type" value="Genomic_DNA"/>
</dbReference>
<gene>
    <name evidence="2" type="ORF">GLOTRDRAFT_92051</name>
</gene>
<organism evidence="2 3">
    <name type="scientific">Gloeophyllum trabeum (strain ATCC 11539 / FP-39264 / Madison 617)</name>
    <name type="common">Brown rot fungus</name>
    <dbReference type="NCBI Taxonomy" id="670483"/>
    <lineage>
        <taxon>Eukaryota</taxon>
        <taxon>Fungi</taxon>
        <taxon>Dikarya</taxon>
        <taxon>Basidiomycota</taxon>
        <taxon>Agaricomycotina</taxon>
        <taxon>Agaricomycetes</taxon>
        <taxon>Gloeophyllales</taxon>
        <taxon>Gloeophyllaceae</taxon>
        <taxon>Gloeophyllum</taxon>
    </lineage>
</organism>
<feature type="region of interest" description="Disordered" evidence="1">
    <location>
        <begin position="24"/>
        <end position="46"/>
    </location>
</feature>
<evidence type="ECO:0000313" key="2">
    <source>
        <dbReference type="EMBL" id="EPQ56828.1"/>
    </source>
</evidence>
<protein>
    <submittedName>
        <fullName evidence="2">Uncharacterized protein</fullName>
    </submittedName>
</protein>
<dbReference type="KEGG" id="gtr:GLOTRDRAFT_92051"/>
<accession>S7QBU1</accession>
<feature type="region of interest" description="Disordered" evidence="1">
    <location>
        <begin position="56"/>
        <end position="75"/>
    </location>
</feature>
<feature type="compositionally biased region" description="Polar residues" evidence="1">
    <location>
        <begin position="218"/>
        <end position="253"/>
    </location>
</feature>
<reference evidence="2 3" key="1">
    <citation type="journal article" date="2012" name="Science">
        <title>The Paleozoic origin of enzymatic lignin decomposition reconstructed from 31 fungal genomes.</title>
        <authorList>
            <person name="Floudas D."/>
            <person name="Binder M."/>
            <person name="Riley R."/>
            <person name="Barry K."/>
            <person name="Blanchette R.A."/>
            <person name="Henrissat B."/>
            <person name="Martinez A.T."/>
            <person name="Otillar R."/>
            <person name="Spatafora J.W."/>
            <person name="Yadav J.S."/>
            <person name="Aerts A."/>
            <person name="Benoit I."/>
            <person name="Boyd A."/>
            <person name="Carlson A."/>
            <person name="Copeland A."/>
            <person name="Coutinho P.M."/>
            <person name="de Vries R.P."/>
            <person name="Ferreira P."/>
            <person name="Findley K."/>
            <person name="Foster B."/>
            <person name="Gaskell J."/>
            <person name="Glotzer D."/>
            <person name="Gorecki P."/>
            <person name="Heitman J."/>
            <person name="Hesse C."/>
            <person name="Hori C."/>
            <person name="Igarashi K."/>
            <person name="Jurgens J.A."/>
            <person name="Kallen N."/>
            <person name="Kersten P."/>
            <person name="Kohler A."/>
            <person name="Kuees U."/>
            <person name="Kumar T.K.A."/>
            <person name="Kuo A."/>
            <person name="LaButti K."/>
            <person name="Larrondo L.F."/>
            <person name="Lindquist E."/>
            <person name="Ling A."/>
            <person name="Lombard V."/>
            <person name="Lucas S."/>
            <person name="Lundell T."/>
            <person name="Martin R."/>
            <person name="McLaughlin D.J."/>
            <person name="Morgenstern I."/>
            <person name="Morin E."/>
            <person name="Murat C."/>
            <person name="Nagy L.G."/>
            <person name="Nolan M."/>
            <person name="Ohm R.A."/>
            <person name="Patyshakuliyeva A."/>
            <person name="Rokas A."/>
            <person name="Ruiz-Duenas F.J."/>
            <person name="Sabat G."/>
            <person name="Salamov A."/>
            <person name="Samejima M."/>
            <person name="Schmutz J."/>
            <person name="Slot J.C."/>
            <person name="St John F."/>
            <person name="Stenlid J."/>
            <person name="Sun H."/>
            <person name="Sun S."/>
            <person name="Syed K."/>
            <person name="Tsang A."/>
            <person name="Wiebenga A."/>
            <person name="Young D."/>
            <person name="Pisabarro A."/>
            <person name="Eastwood D.C."/>
            <person name="Martin F."/>
            <person name="Cullen D."/>
            <person name="Grigoriev I.V."/>
            <person name="Hibbett D.S."/>
        </authorList>
    </citation>
    <scope>NUCLEOTIDE SEQUENCE [LARGE SCALE GENOMIC DNA]</scope>
    <source>
        <strain evidence="2 3">ATCC 11539</strain>
    </source>
</reference>
<dbReference type="HOGENOM" id="CLU_325726_0_0_1"/>
<dbReference type="GeneID" id="19309353"/>
<feature type="region of interest" description="Disordered" evidence="1">
    <location>
        <begin position="218"/>
        <end position="255"/>
    </location>
</feature>
<dbReference type="RefSeq" id="XP_007864033.1">
    <property type="nucleotide sequence ID" value="XM_007865842.1"/>
</dbReference>
<evidence type="ECO:0000256" key="1">
    <source>
        <dbReference type="SAM" id="MobiDB-lite"/>
    </source>
</evidence>
<name>S7QBU1_GLOTA</name>
<dbReference type="Proteomes" id="UP000030669">
    <property type="component" value="Unassembled WGS sequence"/>
</dbReference>
<feature type="region of interest" description="Disordered" evidence="1">
    <location>
        <begin position="159"/>
        <end position="181"/>
    </location>
</feature>
<dbReference type="AlphaFoldDB" id="S7QBU1"/>